<proteinExistence type="predicted"/>
<dbReference type="KEGG" id="gqu:AWC35_15680"/>
<sequence length="88" mass="10440">MREIIESERAECQMNRGHPRVFIRCAMRRRAVETRRIKRLNRTIRRARRVKESDILCVLCPSAPLSMAFNHTARSSIAEQLLQETYRV</sequence>
<gene>
    <name evidence="1" type="ORF">AWC35_15680</name>
</gene>
<accession>A0A250B3N1</accession>
<reference evidence="1 2" key="1">
    <citation type="submission" date="2016-01" db="EMBL/GenBank/DDBJ databases">
        <authorList>
            <person name="Oliw E.H."/>
        </authorList>
    </citation>
    <scope>NUCLEOTIDE SEQUENCE [LARGE SCALE GENOMIC DNA]</scope>
    <source>
        <strain evidence="1 2">FRB97</strain>
    </source>
</reference>
<evidence type="ECO:0000313" key="2">
    <source>
        <dbReference type="Proteomes" id="UP000217182"/>
    </source>
</evidence>
<keyword evidence="2" id="KW-1185">Reference proteome</keyword>
<dbReference type="AlphaFoldDB" id="A0A250B3N1"/>
<evidence type="ECO:0000313" key="1">
    <source>
        <dbReference type="EMBL" id="ATA20666.1"/>
    </source>
</evidence>
<dbReference type="EMBL" id="CP014136">
    <property type="protein sequence ID" value="ATA20666.1"/>
    <property type="molecule type" value="Genomic_DNA"/>
</dbReference>
<organism evidence="1 2">
    <name type="scientific">Gibbsiella quercinecans</name>
    <dbReference type="NCBI Taxonomy" id="929813"/>
    <lineage>
        <taxon>Bacteria</taxon>
        <taxon>Pseudomonadati</taxon>
        <taxon>Pseudomonadota</taxon>
        <taxon>Gammaproteobacteria</taxon>
        <taxon>Enterobacterales</taxon>
        <taxon>Yersiniaceae</taxon>
        <taxon>Gibbsiella</taxon>
    </lineage>
</organism>
<dbReference type="Proteomes" id="UP000217182">
    <property type="component" value="Chromosome"/>
</dbReference>
<protein>
    <submittedName>
        <fullName evidence="1">Uncharacterized protein</fullName>
    </submittedName>
</protein>
<name>A0A250B3N1_9GAMM</name>